<comment type="caution">
    <text evidence="1">The sequence shown here is derived from an EMBL/GenBank/DDBJ whole genome shotgun (WGS) entry which is preliminary data.</text>
</comment>
<dbReference type="EMBL" id="JAPHNI010000001">
    <property type="protein sequence ID" value="KAJ8119111.1"/>
    <property type="molecule type" value="Genomic_DNA"/>
</dbReference>
<gene>
    <name evidence="1" type="ORF">OPT61_g24</name>
</gene>
<protein>
    <submittedName>
        <fullName evidence="1">Uncharacterized protein</fullName>
    </submittedName>
</protein>
<evidence type="ECO:0000313" key="1">
    <source>
        <dbReference type="EMBL" id="KAJ8119111.1"/>
    </source>
</evidence>
<evidence type="ECO:0000313" key="2">
    <source>
        <dbReference type="Proteomes" id="UP001153331"/>
    </source>
</evidence>
<sequence length="251" mass="27034">MSTFTGTVVLITGPNRGIGRELLERFVSRPNHLVIGAVRDSEATLSRELLSLQAGEGSKVIIVKIDSAIDSDAQAAITDIQKNHGIDKIDIVIANTGIIEDVTAVAETSPEAMRQHVNVNVIGVVTLFQATAALLQKSPKPKFFALSGFTASLNLMEVFNGPWFLHGVTKAALNYTLRKVHLENWWLTAVALNPGWTQTETGAFLARSVDIDAAPLPLKASIDGLISVIDEASRNAYGGLCIGHDKEPVQW</sequence>
<proteinExistence type="predicted"/>
<dbReference type="Proteomes" id="UP001153331">
    <property type="component" value="Unassembled WGS sequence"/>
</dbReference>
<keyword evidence="2" id="KW-1185">Reference proteome</keyword>
<reference evidence="1" key="1">
    <citation type="submission" date="2022-11" db="EMBL/GenBank/DDBJ databases">
        <title>Genome Sequence of Boeremia exigua.</title>
        <authorList>
            <person name="Buettner E."/>
        </authorList>
    </citation>
    <scope>NUCLEOTIDE SEQUENCE</scope>
    <source>
        <strain evidence="1">CU02</strain>
    </source>
</reference>
<name>A0ACC2IVC9_9PLEO</name>
<accession>A0ACC2IVC9</accession>
<organism evidence="1 2">
    <name type="scientific">Boeremia exigua</name>
    <dbReference type="NCBI Taxonomy" id="749465"/>
    <lineage>
        <taxon>Eukaryota</taxon>
        <taxon>Fungi</taxon>
        <taxon>Dikarya</taxon>
        <taxon>Ascomycota</taxon>
        <taxon>Pezizomycotina</taxon>
        <taxon>Dothideomycetes</taxon>
        <taxon>Pleosporomycetidae</taxon>
        <taxon>Pleosporales</taxon>
        <taxon>Pleosporineae</taxon>
        <taxon>Didymellaceae</taxon>
        <taxon>Boeremia</taxon>
    </lineage>
</organism>